<dbReference type="EMBL" id="GADI01007243">
    <property type="protein sequence ID" value="JAA66565.1"/>
    <property type="molecule type" value="mRNA"/>
</dbReference>
<sequence>MNAFTAVLVSCLLLTTLVNTVSSQPTENEGGSEVDPNAEGKTCSENKDCDPGQCCEDTTHLDMVTRTCKECTDHVQQVFQA</sequence>
<evidence type="ECO:0000256" key="2">
    <source>
        <dbReference type="SAM" id="SignalP"/>
    </source>
</evidence>
<feature type="region of interest" description="Disordered" evidence="1">
    <location>
        <begin position="22"/>
        <end position="46"/>
    </location>
</feature>
<reference evidence="3" key="1">
    <citation type="submission" date="2012-12" db="EMBL/GenBank/DDBJ databases">
        <title>Identification and characterization of a phenylalanine ammonia-lyase gene family in Isatis indigotica Fort.</title>
        <authorList>
            <person name="Liu Q."/>
            <person name="Chen J."/>
            <person name="Zhou X."/>
            <person name="Di P."/>
            <person name="Xiao Y."/>
            <person name="Xuan H."/>
            <person name="Zhang L."/>
            <person name="Chen W."/>
        </authorList>
    </citation>
    <scope>NUCLEOTIDE SEQUENCE</scope>
    <source>
        <tissue evidence="3">Salivary gland</tissue>
    </source>
</reference>
<protein>
    <submittedName>
        <fullName evidence="3">Putative ixodegrin protein</fullName>
    </submittedName>
</protein>
<proteinExistence type="evidence at transcript level"/>
<organism evidence="3">
    <name type="scientific">Ixodes ricinus</name>
    <name type="common">Common tick</name>
    <name type="synonym">Acarus ricinus</name>
    <dbReference type="NCBI Taxonomy" id="34613"/>
    <lineage>
        <taxon>Eukaryota</taxon>
        <taxon>Metazoa</taxon>
        <taxon>Ecdysozoa</taxon>
        <taxon>Arthropoda</taxon>
        <taxon>Chelicerata</taxon>
        <taxon>Arachnida</taxon>
        <taxon>Acari</taxon>
        <taxon>Parasitiformes</taxon>
        <taxon>Ixodida</taxon>
        <taxon>Ixodoidea</taxon>
        <taxon>Ixodidae</taxon>
        <taxon>Ixodinae</taxon>
        <taxon>Ixodes</taxon>
    </lineage>
</organism>
<evidence type="ECO:0000256" key="1">
    <source>
        <dbReference type="SAM" id="MobiDB-lite"/>
    </source>
</evidence>
<evidence type="ECO:0000313" key="3">
    <source>
        <dbReference type="EMBL" id="JAA66565.1"/>
    </source>
</evidence>
<name>A0A0K8R5Y0_IXORI</name>
<feature type="chain" id="PRO_5005516137" evidence="2">
    <location>
        <begin position="24"/>
        <end position="81"/>
    </location>
</feature>
<accession>A0A0K8R5Y0</accession>
<dbReference type="AlphaFoldDB" id="A0A0K8R5Y0"/>
<feature type="signal peptide" evidence="2">
    <location>
        <begin position="1"/>
        <end position="23"/>
    </location>
</feature>
<keyword evidence="2" id="KW-0732">Signal</keyword>